<comment type="caution">
    <text evidence="2">The sequence shown here is derived from an EMBL/GenBank/DDBJ whole genome shotgun (WGS) entry which is preliminary data.</text>
</comment>
<evidence type="ECO:0000313" key="2">
    <source>
        <dbReference type="EMBL" id="KAL1131513.1"/>
    </source>
</evidence>
<dbReference type="AlphaFoldDB" id="A0ABD0Z601"/>
<gene>
    <name evidence="2" type="ORF">AAG570_011130</name>
</gene>
<dbReference type="InterPro" id="IPR008491">
    <property type="entry name" value="CDK5RAP3"/>
</dbReference>
<organism evidence="2 3">
    <name type="scientific">Ranatra chinensis</name>
    <dbReference type="NCBI Taxonomy" id="642074"/>
    <lineage>
        <taxon>Eukaryota</taxon>
        <taxon>Metazoa</taxon>
        <taxon>Ecdysozoa</taxon>
        <taxon>Arthropoda</taxon>
        <taxon>Hexapoda</taxon>
        <taxon>Insecta</taxon>
        <taxon>Pterygota</taxon>
        <taxon>Neoptera</taxon>
        <taxon>Paraneoptera</taxon>
        <taxon>Hemiptera</taxon>
        <taxon>Heteroptera</taxon>
        <taxon>Panheteroptera</taxon>
        <taxon>Nepomorpha</taxon>
        <taxon>Nepidae</taxon>
        <taxon>Ranatrinae</taxon>
        <taxon>Ranatra</taxon>
    </lineage>
</organism>
<proteinExistence type="inferred from homology"/>
<feature type="non-terminal residue" evidence="2">
    <location>
        <position position="1"/>
    </location>
</feature>
<evidence type="ECO:0008006" key="4">
    <source>
        <dbReference type="Google" id="ProtNLM"/>
    </source>
</evidence>
<dbReference type="PANTHER" id="PTHR14894:SF0">
    <property type="entry name" value="CDK5 REGULATORY SUBUNIT-ASSOCIATED PROTEIN 3"/>
    <property type="match status" value="1"/>
</dbReference>
<evidence type="ECO:0000256" key="1">
    <source>
        <dbReference type="ARBA" id="ARBA00007478"/>
    </source>
</evidence>
<name>A0ABD0Z601_9HEMI</name>
<dbReference type="Pfam" id="PF05600">
    <property type="entry name" value="CDK5RAP3"/>
    <property type="match status" value="1"/>
</dbReference>
<dbReference type="EMBL" id="JBFDAA010000006">
    <property type="protein sequence ID" value="KAL1131513.1"/>
    <property type="molecule type" value="Genomic_DNA"/>
</dbReference>
<dbReference type="Proteomes" id="UP001558652">
    <property type="component" value="Unassembled WGS sequence"/>
</dbReference>
<dbReference type="PANTHER" id="PTHR14894">
    <property type="entry name" value="CDK5 REGULATORY SUBUNIT-ASSOCIATED PROTEIN 3"/>
    <property type="match status" value="1"/>
</dbReference>
<protein>
    <recommendedName>
        <fullName evidence="4">CDK5 regulatory subunit associated protein 3</fullName>
    </recommendedName>
</protein>
<keyword evidence="3" id="KW-1185">Reference proteome</keyword>
<reference evidence="2 3" key="1">
    <citation type="submission" date="2024-07" db="EMBL/GenBank/DDBJ databases">
        <title>Chromosome-level genome assembly of the water stick insect Ranatra chinensis (Heteroptera: Nepidae).</title>
        <authorList>
            <person name="Liu X."/>
        </authorList>
    </citation>
    <scope>NUCLEOTIDE SEQUENCE [LARGE SCALE GENOMIC DNA]</scope>
    <source>
        <strain evidence="2">Cailab_2021Rc</strain>
        <tissue evidence="2">Muscle</tissue>
    </source>
</reference>
<comment type="similarity">
    <text evidence="1">Belongs to the CDK5RAP3 family.</text>
</comment>
<evidence type="ECO:0000313" key="3">
    <source>
        <dbReference type="Proteomes" id="UP001558652"/>
    </source>
</evidence>
<accession>A0ABD0Z601</accession>
<sequence length="269" mass="30552">DQNISIDIYIPKLLEWLISRRHCQHEWQKEVVKIRNKINVAIQDMPQNDKIADLLSGSFLHYFHCLKIVEILKETEADSKNIFGMYSSKRMKDWNDIINSYSKNNVYLAEAADLLINIVKYELPNLKKQMSKQQQLQTELNKKAGDALKSASSAKQELANFLKELGLKSDGSAGSYRSELLKSAQDLPASNQSAAEESKLLLPAIAHYKSFAAYSQPNSKIDMSLIEYVADKGNTTTYEWVFGCKPTKIIAPTNACDDNVGIFFFWPFI</sequence>